<dbReference type="GO" id="GO:0050194">
    <property type="term" value="F:phosphonoacetaldehyde hydrolase activity"/>
    <property type="evidence" value="ECO:0007669"/>
    <property type="project" value="UniProtKB-UniRule"/>
</dbReference>
<feature type="active site" description="Nucleophile" evidence="1">
    <location>
        <position position="26"/>
    </location>
</feature>
<dbReference type="InterPro" id="IPR041492">
    <property type="entry name" value="HAD_2"/>
</dbReference>
<dbReference type="SFLD" id="SFLDS00003">
    <property type="entry name" value="Haloacid_Dehalogenase"/>
    <property type="match status" value="1"/>
</dbReference>
<dbReference type="Pfam" id="PF13419">
    <property type="entry name" value="HAD_2"/>
    <property type="match status" value="1"/>
</dbReference>
<dbReference type="InterPro" id="IPR023198">
    <property type="entry name" value="PGP-like_dom2"/>
</dbReference>
<name>A0A174J4V6_9BACE</name>
<feature type="binding site" evidence="1">
    <location>
        <position position="200"/>
    </location>
    <ligand>
        <name>Mg(2+)</name>
        <dbReference type="ChEBI" id="CHEBI:18420"/>
    </ligand>
</feature>
<dbReference type="GO" id="GO:0000287">
    <property type="term" value="F:magnesium ion binding"/>
    <property type="evidence" value="ECO:0007669"/>
    <property type="project" value="UniProtKB-UniRule"/>
</dbReference>
<dbReference type="InterPro" id="IPR050155">
    <property type="entry name" value="HAD-like_hydrolase_sf"/>
</dbReference>
<dbReference type="STRING" id="338188.ERS852397_03104"/>
<proteinExistence type="inferred from homology"/>
<dbReference type="Gene3D" id="1.10.150.240">
    <property type="entry name" value="Putative phosphatase, domain 2"/>
    <property type="match status" value="1"/>
</dbReference>
<evidence type="ECO:0000313" key="2">
    <source>
        <dbReference type="EMBL" id="CUO92195.1"/>
    </source>
</evidence>
<organism evidence="2 3">
    <name type="scientific">Bacteroides finegoldii</name>
    <dbReference type="NCBI Taxonomy" id="338188"/>
    <lineage>
        <taxon>Bacteria</taxon>
        <taxon>Pseudomonadati</taxon>
        <taxon>Bacteroidota</taxon>
        <taxon>Bacteroidia</taxon>
        <taxon>Bacteroidales</taxon>
        <taxon>Bacteroidaceae</taxon>
        <taxon>Bacteroides</taxon>
    </lineage>
</organism>
<dbReference type="GO" id="GO:0019700">
    <property type="term" value="P:organic phosphonate catabolic process"/>
    <property type="evidence" value="ECO:0007669"/>
    <property type="project" value="InterPro"/>
</dbReference>
<dbReference type="EMBL" id="CYZH01000020">
    <property type="protein sequence ID" value="CUO92195.1"/>
    <property type="molecule type" value="Genomic_DNA"/>
</dbReference>
<dbReference type="HAMAP" id="MF_01375">
    <property type="entry name" value="PhnX"/>
    <property type="match status" value="1"/>
</dbReference>
<dbReference type="InterPro" id="IPR023214">
    <property type="entry name" value="HAD_sf"/>
</dbReference>
<dbReference type="GO" id="GO:0008967">
    <property type="term" value="F:phosphoglycolate phosphatase activity"/>
    <property type="evidence" value="ECO:0007669"/>
    <property type="project" value="TreeGrafter"/>
</dbReference>
<dbReference type="PANTHER" id="PTHR43434:SF19">
    <property type="entry name" value="PHOSPHONOACETALDEHYDE HYDROLASE"/>
    <property type="match status" value="1"/>
</dbReference>
<keyword evidence="1 2" id="KW-0378">Hydrolase</keyword>
<comment type="function">
    <text evidence="1">Involved in phosphonate degradation.</text>
</comment>
<comment type="catalytic activity">
    <reaction evidence="1">
        <text>phosphonoacetaldehyde + H2O = acetaldehyde + phosphate + H(+)</text>
        <dbReference type="Rhea" id="RHEA:18905"/>
        <dbReference type="ChEBI" id="CHEBI:15343"/>
        <dbReference type="ChEBI" id="CHEBI:15377"/>
        <dbReference type="ChEBI" id="CHEBI:15378"/>
        <dbReference type="ChEBI" id="CHEBI:43474"/>
        <dbReference type="ChEBI" id="CHEBI:58383"/>
        <dbReference type="EC" id="3.11.1.1"/>
    </reaction>
</comment>
<dbReference type="SUPFAM" id="SSF56784">
    <property type="entry name" value="HAD-like"/>
    <property type="match status" value="1"/>
</dbReference>
<protein>
    <recommendedName>
        <fullName evidence="1">Phosphonoacetaldehyde hydrolase</fullName>
        <shortName evidence="1">Phosphonatase</shortName>
        <ecNumber evidence="1">3.11.1.1</ecNumber>
    </recommendedName>
    <alternativeName>
        <fullName evidence="1">Phosphonoacetaldehyde phosphonohydrolase</fullName>
    </alternativeName>
</protein>
<comment type="subunit">
    <text evidence="1">Homodimer.</text>
</comment>
<gene>
    <name evidence="1 2" type="primary">phnX</name>
    <name evidence="2" type="ORF">ERS852397_03104</name>
</gene>
<evidence type="ECO:0000313" key="3">
    <source>
        <dbReference type="Proteomes" id="UP000095517"/>
    </source>
</evidence>
<dbReference type="NCBIfam" id="TIGR01422">
    <property type="entry name" value="phosphonatase"/>
    <property type="match status" value="1"/>
</dbReference>
<feature type="binding site" evidence="1">
    <location>
        <position position="26"/>
    </location>
    <ligand>
        <name>Mg(2+)</name>
        <dbReference type="ChEBI" id="CHEBI:18420"/>
    </ligand>
</feature>
<dbReference type="SFLD" id="SFLDG01129">
    <property type="entry name" value="C1.5:_HAD__Beta-PGM__Phosphata"/>
    <property type="match status" value="1"/>
</dbReference>
<dbReference type="AlphaFoldDB" id="A0A174J4V6"/>
<keyword evidence="1" id="KW-0479">Metal-binding</keyword>
<evidence type="ECO:0000256" key="1">
    <source>
        <dbReference type="HAMAP-Rule" id="MF_01375"/>
    </source>
</evidence>
<reference evidence="2 3" key="1">
    <citation type="submission" date="2015-09" db="EMBL/GenBank/DDBJ databases">
        <authorList>
            <consortium name="Pathogen Informatics"/>
        </authorList>
    </citation>
    <scope>NUCLEOTIDE SEQUENCE [LARGE SCALE GENOMIC DNA]</scope>
    <source>
        <strain evidence="2 3">2789STDY5608840</strain>
    </source>
</reference>
<dbReference type="PANTHER" id="PTHR43434">
    <property type="entry name" value="PHOSPHOGLYCOLATE PHOSPHATASE"/>
    <property type="match status" value="1"/>
</dbReference>
<comment type="cofactor">
    <cofactor evidence="1">
        <name>Mg(2+)</name>
        <dbReference type="ChEBI" id="CHEBI:18420"/>
    </cofactor>
    <text evidence="1">Binds 1 Mg(2+) ion per subunit.</text>
</comment>
<dbReference type="GO" id="GO:0006281">
    <property type="term" value="P:DNA repair"/>
    <property type="evidence" value="ECO:0007669"/>
    <property type="project" value="TreeGrafter"/>
</dbReference>
<keyword evidence="1" id="KW-0704">Schiff base</keyword>
<keyword evidence="1" id="KW-0460">Magnesium</keyword>
<feature type="active site" description="Schiff-base intermediate with substrate" evidence="1">
    <location>
        <position position="67"/>
    </location>
</feature>
<comment type="similarity">
    <text evidence="1">Belongs to the HAD-like hydrolase superfamily. PhnX family.</text>
</comment>
<accession>A0A174J4V6</accession>
<dbReference type="InterPro" id="IPR006323">
    <property type="entry name" value="Phosphonoacetald_hydro"/>
</dbReference>
<dbReference type="GO" id="GO:0005829">
    <property type="term" value="C:cytosol"/>
    <property type="evidence" value="ECO:0007669"/>
    <property type="project" value="TreeGrafter"/>
</dbReference>
<feature type="binding site" evidence="1">
    <location>
        <position position="28"/>
    </location>
    <ligand>
        <name>Mg(2+)</name>
        <dbReference type="ChEBI" id="CHEBI:18420"/>
    </ligand>
</feature>
<dbReference type="EC" id="3.11.1.1" evidence="1"/>
<dbReference type="CDD" id="cd02586">
    <property type="entry name" value="HAD_PHN"/>
    <property type="match status" value="1"/>
</dbReference>
<dbReference type="InterPro" id="IPR036412">
    <property type="entry name" value="HAD-like_sf"/>
</dbReference>
<dbReference type="Proteomes" id="UP000095517">
    <property type="component" value="Unassembled WGS sequence"/>
</dbReference>
<dbReference type="Gene3D" id="3.40.50.1000">
    <property type="entry name" value="HAD superfamily/HAD-like"/>
    <property type="match status" value="1"/>
</dbReference>
<sequence>MIDINYTRMSNINNCNMKKIECVIMDWAGTSVDYGCFAPVAAFVDSFKQMGLTVTAAETRAHMGVTKIEEIRALFSIERVGKDFREKYGRDYTEEDVQECYKRFQKVLFDTLEDYTEPIPGVVEVIAKLRAQGIKIGSTTGYTQKMMDVVIPAAEKKGYRIDNCVTSDNLPGGRPKPYMIYRNMCDLDVASRFSVLKYGDTIADIREGVNAGVWSVGVIMGSNELGLTEEETRTLPMGELKCRMAKVRDRMYAAGADYVVDTIAELPMLIEDINERMAL</sequence>